<accession>A0AAV1WNT9</accession>
<keyword evidence="3" id="KW-1185">Reference proteome</keyword>
<keyword evidence="1" id="KW-0472">Membrane</keyword>
<reference evidence="2 3" key="1">
    <citation type="submission" date="2024-03" db="EMBL/GenBank/DDBJ databases">
        <authorList>
            <person name="Martinez-Hernandez J."/>
        </authorList>
    </citation>
    <scope>NUCLEOTIDE SEQUENCE [LARGE SCALE GENOMIC DNA]</scope>
</reference>
<gene>
    <name evidence="2" type="ORF">LLUT_LOCUS12064</name>
</gene>
<dbReference type="Proteomes" id="UP001497480">
    <property type="component" value="Unassembled WGS sequence"/>
</dbReference>
<feature type="transmembrane region" description="Helical" evidence="1">
    <location>
        <begin position="107"/>
        <end position="131"/>
    </location>
</feature>
<protein>
    <recommendedName>
        <fullName evidence="4">Aminotransferase class I/classII domain-containing protein</fullName>
    </recommendedName>
</protein>
<dbReference type="Gene3D" id="3.40.640.10">
    <property type="entry name" value="Type I PLP-dependent aspartate aminotransferase-like (Major domain)"/>
    <property type="match status" value="1"/>
</dbReference>
<evidence type="ECO:0000313" key="3">
    <source>
        <dbReference type="Proteomes" id="UP001497480"/>
    </source>
</evidence>
<comment type="caution">
    <text evidence="2">The sequence shown here is derived from an EMBL/GenBank/DDBJ whole genome shotgun (WGS) entry which is preliminary data.</text>
</comment>
<name>A0AAV1WNT9_LUPLU</name>
<organism evidence="2 3">
    <name type="scientific">Lupinus luteus</name>
    <name type="common">European yellow lupine</name>
    <dbReference type="NCBI Taxonomy" id="3873"/>
    <lineage>
        <taxon>Eukaryota</taxon>
        <taxon>Viridiplantae</taxon>
        <taxon>Streptophyta</taxon>
        <taxon>Embryophyta</taxon>
        <taxon>Tracheophyta</taxon>
        <taxon>Spermatophyta</taxon>
        <taxon>Magnoliopsida</taxon>
        <taxon>eudicotyledons</taxon>
        <taxon>Gunneridae</taxon>
        <taxon>Pentapetalae</taxon>
        <taxon>rosids</taxon>
        <taxon>fabids</taxon>
        <taxon>Fabales</taxon>
        <taxon>Fabaceae</taxon>
        <taxon>Papilionoideae</taxon>
        <taxon>50 kb inversion clade</taxon>
        <taxon>genistoids sensu lato</taxon>
        <taxon>core genistoids</taxon>
        <taxon>Genisteae</taxon>
        <taxon>Lupinus</taxon>
    </lineage>
</organism>
<dbReference type="InterPro" id="IPR015421">
    <property type="entry name" value="PyrdxlP-dep_Trfase_major"/>
</dbReference>
<evidence type="ECO:0000256" key="1">
    <source>
        <dbReference type="SAM" id="Phobius"/>
    </source>
</evidence>
<evidence type="ECO:0000313" key="2">
    <source>
        <dbReference type="EMBL" id="CAL0311004.1"/>
    </source>
</evidence>
<proteinExistence type="predicted"/>
<dbReference type="EMBL" id="CAXHTB010000008">
    <property type="protein sequence ID" value="CAL0311004.1"/>
    <property type="molecule type" value="Genomic_DNA"/>
</dbReference>
<dbReference type="AlphaFoldDB" id="A0AAV1WNT9"/>
<keyword evidence="1" id="KW-0812">Transmembrane</keyword>
<sequence>MCLIKLLHSRCLMKCSHGIGPLLKWRLPKPRFIDGCMTPQVLDCLLCPTGFAANMALMTAIGSIGSLLAGNSIPSEDEQIAVFSDALNHASIIDGLRLAERQKSVKVFIILWFICFMLNYHESCFLCLLIYSNLFIMTNVERFPSKHL</sequence>
<keyword evidence="1" id="KW-1133">Transmembrane helix</keyword>
<evidence type="ECO:0008006" key="4">
    <source>
        <dbReference type="Google" id="ProtNLM"/>
    </source>
</evidence>